<protein>
    <submittedName>
        <fullName evidence="1">Uncharacterized protein</fullName>
    </submittedName>
</protein>
<gene>
    <name evidence="1" type="ORF">EPI10_019889</name>
</gene>
<evidence type="ECO:0000313" key="2">
    <source>
        <dbReference type="Proteomes" id="UP000325315"/>
    </source>
</evidence>
<comment type="caution">
    <text evidence="1">The sequence shown here is derived from an EMBL/GenBank/DDBJ whole genome shotgun (WGS) entry which is preliminary data.</text>
</comment>
<sequence>MQDRSCHGAASGRGIFGAACRRGFTSVLSYFCKVLVGSWDQKKSGYSKFQKVLLMFNVAIKSCTLLFKDLVAFVYVVVTSPSDSE</sequence>
<proteinExistence type="predicted"/>
<dbReference type="EMBL" id="SMMG02000003">
    <property type="protein sequence ID" value="KAA3479376.1"/>
    <property type="molecule type" value="Genomic_DNA"/>
</dbReference>
<dbReference type="Proteomes" id="UP000325315">
    <property type="component" value="Unassembled WGS sequence"/>
</dbReference>
<organism evidence="1 2">
    <name type="scientific">Gossypium australe</name>
    <dbReference type="NCBI Taxonomy" id="47621"/>
    <lineage>
        <taxon>Eukaryota</taxon>
        <taxon>Viridiplantae</taxon>
        <taxon>Streptophyta</taxon>
        <taxon>Embryophyta</taxon>
        <taxon>Tracheophyta</taxon>
        <taxon>Spermatophyta</taxon>
        <taxon>Magnoliopsida</taxon>
        <taxon>eudicotyledons</taxon>
        <taxon>Gunneridae</taxon>
        <taxon>Pentapetalae</taxon>
        <taxon>rosids</taxon>
        <taxon>malvids</taxon>
        <taxon>Malvales</taxon>
        <taxon>Malvaceae</taxon>
        <taxon>Malvoideae</taxon>
        <taxon>Gossypium</taxon>
    </lineage>
</organism>
<reference evidence="1" key="1">
    <citation type="submission" date="2019-08" db="EMBL/GenBank/DDBJ databases">
        <authorList>
            <person name="Liu F."/>
        </authorList>
    </citation>
    <scope>NUCLEOTIDE SEQUENCE [LARGE SCALE GENOMIC DNA]</scope>
    <source>
        <strain evidence="1">PA1801</strain>
        <tissue evidence="1">Leaf</tissue>
    </source>
</reference>
<name>A0A5B6WDH1_9ROSI</name>
<evidence type="ECO:0000313" key="1">
    <source>
        <dbReference type="EMBL" id="KAA3479376.1"/>
    </source>
</evidence>
<accession>A0A5B6WDH1</accession>
<keyword evidence="2" id="KW-1185">Reference proteome</keyword>
<dbReference type="AlphaFoldDB" id="A0A5B6WDH1"/>